<evidence type="ECO:0000313" key="7">
    <source>
        <dbReference type="Proteomes" id="UP000004671"/>
    </source>
</evidence>
<dbReference type="Proteomes" id="UP000004671">
    <property type="component" value="Chromosome"/>
</dbReference>
<dbReference type="PROSITE" id="PS51379">
    <property type="entry name" value="4FE4S_FER_2"/>
    <property type="match status" value="1"/>
</dbReference>
<dbReference type="Gene3D" id="1.10.1060.10">
    <property type="entry name" value="Alpha-helical ferredoxin"/>
    <property type="match status" value="1"/>
</dbReference>
<reference evidence="5 8" key="2">
    <citation type="submission" date="2016-11" db="EMBL/GenBank/DDBJ databases">
        <title>Genomic analysis of Caldithrix abyssi and proposal of a novel bacterial phylum Caldithrichaeota.</title>
        <authorList>
            <person name="Kublanov I."/>
            <person name="Sigalova O."/>
            <person name="Gavrilov S."/>
            <person name="Lebedinsky A."/>
            <person name="Ivanova N."/>
            <person name="Daum C."/>
            <person name="Reddy T."/>
            <person name="Klenk H.P."/>
            <person name="Goker M."/>
            <person name="Reva O."/>
            <person name="Miroshnichenko M."/>
            <person name="Kyprides N."/>
            <person name="Woyke T."/>
            <person name="Gelfand M."/>
        </authorList>
    </citation>
    <scope>NUCLEOTIDE SEQUENCE [LARGE SCALE GENOMIC DNA]</scope>
    <source>
        <strain evidence="5 8">LF13</strain>
    </source>
</reference>
<dbReference type="GO" id="GO:0005886">
    <property type="term" value="C:plasma membrane"/>
    <property type="evidence" value="ECO:0007669"/>
    <property type="project" value="TreeGrafter"/>
</dbReference>
<dbReference type="STRING" id="880073.Cabys_1919"/>
<protein>
    <submittedName>
        <fullName evidence="5">Heterodisulfide reductase subunit C/quinone-modifying oxidoreductase subunit QmoC</fullName>
    </submittedName>
    <submittedName>
        <fullName evidence="6">Putative heterodisulfide reductase, C subunit</fullName>
    </submittedName>
</protein>
<dbReference type="KEGG" id="caby:Cabys_1919"/>
<dbReference type="InterPro" id="IPR017896">
    <property type="entry name" value="4Fe4S_Fe-S-bd"/>
</dbReference>
<evidence type="ECO:0000256" key="3">
    <source>
        <dbReference type="ARBA" id="ARBA00023014"/>
    </source>
</evidence>
<dbReference type="InterPro" id="IPR009051">
    <property type="entry name" value="Helical_ferredxn"/>
</dbReference>
<dbReference type="InterPro" id="IPR017900">
    <property type="entry name" value="4Fe4S_Fe_S_CS"/>
</dbReference>
<evidence type="ECO:0000313" key="6">
    <source>
        <dbReference type="EMBL" id="EHO42654.1"/>
    </source>
</evidence>
<dbReference type="RefSeq" id="WP_006930010.1">
    <property type="nucleotide sequence ID" value="NZ_CM001402.1"/>
</dbReference>
<gene>
    <name evidence="5" type="ORF">Cabys_1919</name>
    <name evidence="6" type="ORF">Calab_3048</name>
</gene>
<dbReference type="AlphaFoldDB" id="H1XT87"/>
<evidence type="ECO:0000313" key="8">
    <source>
        <dbReference type="Proteomes" id="UP000183868"/>
    </source>
</evidence>
<accession>H1XT87</accession>
<dbReference type="SUPFAM" id="SSF46548">
    <property type="entry name" value="alpha-helical ferredoxin"/>
    <property type="match status" value="1"/>
</dbReference>
<dbReference type="EMBL" id="CP018099">
    <property type="protein sequence ID" value="APF18668.1"/>
    <property type="molecule type" value="Genomic_DNA"/>
</dbReference>
<dbReference type="Proteomes" id="UP000183868">
    <property type="component" value="Chromosome"/>
</dbReference>
<evidence type="ECO:0000256" key="1">
    <source>
        <dbReference type="ARBA" id="ARBA00022723"/>
    </source>
</evidence>
<dbReference type="GO" id="GO:0051536">
    <property type="term" value="F:iron-sulfur cluster binding"/>
    <property type="evidence" value="ECO:0007669"/>
    <property type="project" value="UniProtKB-KW"/>
</dbReference>
<keyword evidence="3" id="KW-0411">Iron-sulfur</keyword>
<dbReference type="InterPro" id="IPR051460">
    <property type="entry name" value="HdrC_iron-sulfur_subunit"/>
</dbReference>
<evidence type="ECO:0000313" key="5">
    <source>
        <dbReference type="EMBL" id="APF18668.1"/>
    </source>
</evidence>
<dbReference type="OrthoDB" id="9769677at2"/>
<evidence type="ECO:0000259" key="4">
    <source>
        <dbReference type="PROSITE" id="PS51379"/>
    </source>
</evidence>
<dbReference type="PaxDb" id="880073-Calab_3048"/>
<feature type="domain" description="4Fe-4S ferredoxin-type" evidence="4">
    <location>
        <begin position="23"/>
        <end position="54"/>
    </location>
</feature>
<dbReference type="eggNOG" id="COG1150">
    <property type="taxonomic scope" value="Bacteria"/>
</dbReference>
<dbReference type="HOGENOM" id="CLU_093432_1_0_0"/>
<name>H1XT87_CALAY</name>
<keyword evidence="7" id="KW-1185">Reference proteome</keyword>
<reference evidence="6 7" key="1">
    <citation type="submission" date="2011-09" db="EMBL/GenBank/DDBJ databases">
        <title>The permanent draft genome of Caldithrix abyssi DSM 13497.</title>
        <authorList>
            <consortium name="US DOE Joint Genome Institute (JGI-PGF)"/>
            <person name="Lucas S."/>
            <person name="Han J."/>
            <person name="Lapidus A."/>
            <person name="Bruce D."/>
            <person name="Goodwin L."/>
            <person name="Pitluck S."/>
            <person name="Peters L."/>
            <person name="Kyrpides N."/>
            <person name="Mavromatis K."/>
            <person name="Ivanova N."/>
            <person name="Mikhailova N."/>
            <person name="Chertkov O."/>
            <person name="Detter J.C."/>
            <person name="Tapia R."/>
            <person name="Han C."/>
            <person name="Land M."/>
            <person name="Hauser L."/>
            <person name="Markowitz V."/>
            <person name="Cheng J.-F."/>
            <person name="Hugenholtz P."/>
            <person name="Woyke T."/>
            <person name="Wu D."/>
            <person name="Spring S."/>
            <person name="Brambilla E."/>
            <person name="Klenk H.-P."/>
            <person name="Eisen J.A."/>
        </authorList>
    </citation>
    <scope>NUCLEOTIDE SEQUENCE [LARGE SCALE GENOMIC DNA]</scope>
    <source>
        <strain evidence="6 7">DSM 13497</strain>
    </source>
</reference>
<evidence type="ECO:0000256" key="2">
    <source>
        <dbReference type="ARBA" id="ARBA00023004"/>
    </source>
</evidence>
<dbReference type="PANTHER" id="PTHR43255:SF2">
    <property type="entry name" value="HETERODISULFIDE REDUCTASE RELATED PROTEIN"/>
    <property type="match status" value="1"/>
</dbReference>
<organism evidence="6 7">
    <name type="scientific">Caldithrix abyssi DSM 13497</name>
    <dbReference type="NCBI Taxonomy" id="880073"/>
    <lineage>
        <taxon>Bacteria</taxon>
        <taxon>Pseudomonadati</taxon>
        <taxon>Calditrichota</taxon>
        <taxon>Calditrichia</taxon>
        <taxon>Calditrichales</taxon>
        <taxon>Calditrichaceae</taxon>
        <taxon>Caldithrix</taxon>
    </lineage>
</organism>
<dbReference type="EMBL" id="CM001402">
    <property type="protein sequence ID" value="EHO42654.1"/>
    <property type="molecule type" value="Genomic_DNA"/>
</dbReference>
<dbReference type="PROSITE" id="PS00198">
    <property type="entry name" value="4FE4S_FER_1"/>
    <property type="match status" value="2"/>
</dbReference>
<keyword evidence="2" id="KW-0408">Iron</keyword>
<dbReference type="GO" id="GO:0046872">
    <property type="term" value="F:metal ion binding"/>
    <property type="evidence" value="ECO:0007669"/>
    <property type="project" value="UniProtKB-KW"/>
</dbReference>
<keyword evidence="1" id="KW-0479">Metal-binding</keyword>
<dbReference type="PANTHER" id="PTHR43255">
    <property type="entry name" value="IRON-SULFUR-BINDING OXIDOREDUCTASE FADF-RELATED-RELATED"/>
    <property type="match status" value="1"/>
</dbReference>
<dbReference type="Pfam" id="PF13183">
    <property type="entry name" value="Fer4_8"/>
    <property type="match status" value="1"/>
</dbReference>
<sequence>MQILRKVKYENELNPEFTSWLSTIPGGERVRECMQCGTCSSICPVSIYMDITPRRLMAMADSGFKDDVLQSFTIWLCASCYACTVNCPKDIKITDIMYGLKRRAIEEKVLPRRRFAIPILARSFVNMVKKNGRITESRLVMTLALKIGLLHLLRMAPLGWSLMRAGRLSLKKEQVQNKEQIKTMLKAVEA</sequence>
<proteinExistence type="predicted"/>